<reference evidence="9 10" key="1">
    <citation type="journal article" date="2012" name="Int. J. Syst. Evol. Microbiol.">
        <title>Vibrio caribbeanicus sp. nov., isolated from the marine sponge Scleritoderma cyanea.</title>
        <authorList>
            <person name="Hoffmann M."/>
            <person name="Monday S.R."/>
            <person name="Allard M.W."/>
            <person name="Strain E.A."/>
            <person name="Whittaker P."/>
            <person name="Naum M."/>
            <person name="McCarthy P.J."/>
            <person name="Lopez J.V."/>
            <person name="Fischer M."/>
            <person name="Brown E.W."/>
        </authorList>
    </citation>
    <scope>NUCLEOTIDE SEQUENCE [LARGE SCALE GENOMIC DNA]</scope>
    <source>
        <strain evidence="9 10">LMG 19158</strain>
    </source>
</reference>
<organism evidence="9 10">
    <name type="scientific">Vibrio scophthalmi LMG 19158</name>
    <dbReference type="NCBI Taxonomy" id="870967"/>
    <lineage>
        <taxon>Bacteria</taxon>
        <taxon>Pseudomonadati</taxon>
        <taxon>Pseudomonadota</taxon>
        <taxon>Gammaproteobacteria</taxon>
        <taxon>Vibrionales</taxon>
        <taxon>Vibrionaceae</taxon>
        <taxon>Vibrio</taxon>
    </lineage>
</organism>
<dbReference type="SUPFAM" id="SSF58104">
    <property type="entry name" value="Methyl-accepting chemotaxis protein (MCP) signaling domain"/>
    <property type="match status" value="1"/>
</dbReference>
<dbReference type="Pfam" id="PF13682">
    <property type="entry name" value="CZB"/>
    <property type="match status" value="1"/>
</dbReference>
<dbReference type="Gene3D" id="1.10.287.950">
    <property type="entry name" value="Methyl-accepting chemotaxis protein"/>
    <property type="match status" value="1"/>
</dbReference>
<dbReference type="RefSeq" id="WP_005596286.1">
    <property type="nucleotide sequence ID" value="NZ_AFWE01000156.1"/>
</dbReference>
<evidence type="ECO:0000256" key="2">
    <source>
        <dbReference type="ARBA" id="ARBA00022692"/>
    </source>
</evidence>
<dbReference type="GO" id="GO:0004888">
    <property type="term" value="F:transmembrane signaling receptor activity"/>
    <property type="evidence" value="ECO:0007669"/>
    <property type="project" value="InterPro"/>
</dbReference>
<comment type="similarity">
    <text evidence="6">Belongs to the methyl-accepting chemotaxis (MCP) protein family.</text>
</comment>
<dbReference type="Gene3D" id="1.20.120.30">
    <property type="entry name" value="Aspartate receptor, ligand-binding domain"/>
    <property type="match status" value="1"/>
</dbReference>
<evidence type="ECO:0000256" key="3">
    <source>
        <dbReference type="ARBA" id="ARBA00022989"/>
    </source>
</evidence>
<protein>
    <submittedName>
        <fullName evidence="9">Methyl-accepting chemotaxis protein</fullName>
    </submittedName>
</protein>
<proteinExistence type="inferred from homology"/>
<dbReference type="GO" id="GO:0016020">
    <property type="term" value="C:membrane"/>
    <property type="evidence" value="ECO:0007669"/>
    <property type="project" value="UniProtKB-SubCell"/>
</dbReference>
<gene>
    <name evidence="9" type="ORF">VIS19158_11253</name>
</gene>
<evidence type="ECO:0000256" key="5">
    <source>
        <dbReference type="ARBA" id="ARBA00023224"/>
    </source>
</evidence>
<dbReference type="Proteomes" id="UP000004349">
    <property type="component" value="Unassembled WGS sequence"/>
</dbReference>
<dbReference type="GO" id="GO:0007165">
    <property type="term" value="P:signal transduction"/>
    <property type="evidence" value="ECO:0007669"/>
    <property type="project" value="UniProtKB-KW"/>
</dbReference>
<evidence type="ECO:0000259" key="8">
    <source>
        <dbReference type="PROSITE" id="PS50111"/>
    </source>
</evidence>
<keyword evidence="3" id="KW-1133">Transmembrane helix</keyword>
<feature type="domain" description="Methyl-accepting transducer" evidence="8">
    <location>
        <begin position="52"/>
        <end position="256"/>
    </location>
</feature>
<evidence type="ECO:0000256" key="6">
    <source>
        <dbReference type="ARBA" id="ARBA00029447"/>
    </source>
</evidence>
<accession>F9RQ11</accession>
<dbReference type="InterPro" id="IPR025991">
    <property type="entry name" value="Chemoreceptor_zinc-bind_dom"/>
</dbReference>
<dbReference type="eggNOG" id="COG0840">
    <property type="taxonomic scope" value="Bacteria"/>
</dbReference>
<dbReference type="GO" id="GO:0006935">
    <property type="term" value="P:chemotaxis"/>
    <property type="evidence" value="ECO:0007669"/>
    <property type="project" value="InterPro"/>
</dbReference>
<dbReference type="Pfam" id="PF00015">
    <property type="entry name" value="MCPsignal"/>
    <property type="match status" value="1"/>
</dbReference>
<evidence type="ECO:0000256" key="7">
    <source>
        <dbReference type="PROSITE-ProRule" id="PRU00284"/>
    </source>
</evidence>
<dbReference type="AlphaFoldDB" id="F9RQ11"/>
<keyword evidence="4" id="KW-0472">Membrane</keyword>
<dbReference type="PROSITE" id="PS50111">
    <property type="entry name" value="CHEMOTAXIS_TRANSDUC_2"/>
    <property type="match status" value="1"/>
</dbReference>
<dbReference type="InterPro" id="IPR004089">
    <property type="entry name" value="MCPsignal_dom"/>
</dbReference>
<evidence type="ECO:0000313" key="10">
    <source>
        <dbReference type="Proteomes" id="UP000004349"/>
    </source>
</evidence>
<dbReference type="InterPro" id="IPR004090">
    <property type="entry name" value="Chemotax_Me-accpt_rcpt"/>
</dbReference>
<comment type="caution">
    <text evidence="9">The sequence shown here is derived from an EMBL/GenBank/DDBJ whole genome shotgun (WGS) entry which is preliminary data.</text>
</comment>
<sequence length="360" mass="41015">MFSYLNKNESDLKMSELKQLLDDKDRLILSLKNEIEQSDYVLKESNNQNYIQSSIVSNLIRTMGSLNSIRDNIAQSANGLKDCLENHVNERRSGLDILSGFNVSIESLMNHLDENNVAIDELNFSSQLIDKLVINITRISEQTNLLALNATIEAARAGEHGKGFTIVAGEIRTLACNASKSAKQINDVVETIKTSSSSTSRSFRIMDQECKKLHASILELMEIVSSLIIKAEDLFSLVETSYSSIFLRLVQLDHVVWKISIYQAIDNGCFDSINLTNHKQCRLGCWYYEGRGKQYFHDCRSYKQLEKPHEEVHLYGKKALSYFANNDQITGMEYIHKMESAADMVMRYLDKLELEINAKR</sequence>
<evidence type="ECO:0000256" key="4">
    <source>
        <dbReference type="ARBA" id="ARBA00023136"/>
    </source>
</evidence>
<dbReference type="SMART" id="SM00283">
    <property type="entry name" value="MA"/>
    <property type="match status" value="1"/>
</dbReference>
<keyword evidence="2" id="KW-0812">Transmembrane</keyword>
<evidence type="ECO:0000256" key="1">
    <source>
        <dbReference type="ARBA" id="ARBA00004141"/>
    </source>
</evidence>
<evidence type="ECO:0000313" key="9">
    <source>
        <dbReference type="EMBL" id="EGU34613.1"/>
    </source>
</evidence>
<keyword evidence="5 7" id="KW-0807">Transducer</keyword>
<dbReference type="EMBL" id="AFWE01000156">
    <property type="protein sequence ID" value="EGU34613.1"/>
    <property type="molecule type" value="Genomic_DNA"/>
</dbReference>
<comment type="subcellular location">
    <subcellularLocation>
        <location evidence="1">Membrane</location>
        <topology evidence="1">Multi-pass membrane protein</topology>
    </subcellularLocation>
</comment>
<dbReference type="PANTHER" id="PTHR32089">
    <property type="entry name" value="METHYL-ACCEPTING CHEMOTAXIS PROTEIN MCPB"/>
    <property type="match status" value="1"/>
</dbReference>
<name>F9RQ11_9VIBR</name>
<dbReference type="PANTHER" id="PTHR32089:SF119">
    <property type="entry name" value="METHYL-ACCEPTING CHEMOTAXIS PROTEIN CTPL"/>
    <property type="match status" value="1"/>
</dbReference>
<dbReference type="PRINTS" id="PR00260">
    <property type="entry name" value="CHEMTRNSDUCR"/>
</dbReference>